<keyword evidence="1" id="KW-0489">Methyltransferase</keyword>
<evidence type="ECO:0000313" key="1">
    <source>
        <dbReference type="EMBL" id="GAA2018165.1"/>
    </source>
</evidence>
<proteinExistence type="predicted"/>
<accession>A0ABN2TS42</accession>
<gene>
    <name evidence="1" type="ORF">GCM10009839_12830</name>
</gene>
<dbReference type="InterPro" id="IPR036388">
    <property type="entry name" value="WH-like_DNA-bd_sf"/>
</dbReference>
<reference evidence="1 2" key="1">
    <citation type="journal article" date="2019" name="Int. J. Syst. Evol. Microbiol.">
        <title>The Global Catalogue of Microorganisms (GCM) 10K type strain sequencing project: providing services to taxonomists for standard genome sequencing and annotation.</title>
        <authorList>
            <consortium name="The Broad Institute Genomics Platform"/>
            <consortium name="The Broad Institute Genome Sequencing Center for Infectious Disease"/>
            <person name="Wu L."/>
            <person name="Ma J."/>
        </authorList>
    </citation>
    <scope>NUCLEOTIDE SEQUENCE [LARGE SCALE GENOMIC DNA]</scope>
    <source>
        <strain evidence="1 2">JCM 16014</strain>
    </source>
</reference>
<dbReference type="EMBL" id="BAAAQN010000005">
    <property type="protein sequence ID" value="GAA2018165.1"/>
    <property type="molecule type" value="Genomic_DNA"/>
</dbReference>
<dbReference type="InterPro" id="IPR036390">
    <property type="entry name" value="WH_DNA-bd_sf"/>
</dbReference>
<keyword evidence="1" id="KW-0808">Transferase</keyword>
<dbReference type="Gene3D" id="3.40.50.150">
    <property type="entry name" value="Vaccinia Virus protein VP39"/>
    <property type="match status" value="1"/>
</dbReference>
<dbReference type="GO" id="GO:0032259">
    <property type="term" value="P:methylation"/>
    <property type="evidence" value="ECO:0007669"/>
    <property type="project" value="UniProtKB-KW"/>
</dbReference>
<dbReference type="GO" id="GO:0008168">
    <property type="term" value="F:methyltransferase activity"/>
    <property type="evidence" value="ECO:0007669"/>
    <property type="project" value="UniProtKB-KW"/>
</dbReference>
<organism evidence="1 2">
    <name type="scientific">Catenulispora yoronensis</name>
    <dbReference type="NCBI Taxonomy" id="450799"/>
    <lineage>
        <taxon>Bacteria</taxon>
        <taxon>Bacillati</taxon>
        <taxon>Actinomycetota</taxon>
        <taxon>Actinomycetes</taxon>
        <taxon>Catenulisporales</taxon>
        <taxon>Catenulisporaceae</taxon>
        <taxon>Catenulispora</taxon>
    </lineage>
</organism>
<dbReference type="SUPFAM" id="SSF53335">
    <property type="entry name" value="S-adenosyl-L-methionine-dependent methyltransferases"/>
    <property type="match status" value="1"/>
</dbReference>
<keyword evidence="2" id="KW-1185">Reference proteome</keyword>
<dbReference type="RefSeq" id="WP_344664558.1">
    <property type="nucleotide sequence ID" value="NZ_BAAAQN010000005.1"/>
</dbReference>
<sequence length="354" mass="38858">MSTTGNLPPTLTDDFERRLIDHTGPVRQFFLAQALHHAMHEGLLDALRQAPGSGADQLAEGLDLDPYRTGAVLRYLRNEGYTVLEGDSWSLSAKGREVLTFAPWYEMLVGGYAPSMDQLGAVLRDGTRYATRNTTKVGEGSCGIGGYDALPLVQNLLDTAQDGLRRIIDLGCGDGSFLMDVLVTRPRLSGTGVEPHAESVVLGERCRAELGLQDRMELVKGSAQSVVDFDLPDGGAGICFMTAFVLQEVMEQDGQQAVEDLLTAVFDRYPAARWLIVEMDHQPLSPVMGSHGLALNFYNPYFLIHSITQQRLQTRAWWDEMFERLGLTVQAAAEPDPRADSTGLQFGVLLAKQQ</sequence>
<protein>
    <submittedName>
        <fullName evidence="1">2-ketoarginine methyltransferase</fullName>
    </submittedName>
</protein>
<dbReference type="Proteomes" id="UP001500751">
    <property type="component" value="Unassembled WGS sequence"/>
</dbReference>
<evidence type="ECO:0000313" key="2">
    <source>
        <dbReference type="Proteomes" id="UP001500751"/>
    </source>
</evidence>
<comment type="caution">
    <text evidence="1">The sequence shown here is derived from an EMBL/GenBank/DDBJ whole genome shotgun (WGS) entry which is preliminary data.</text>
</comment>
<dbReference type="InterPro" id="IPR029063">
    <property type="entry name" value="SAM-dependent_MTases_sf"/>
</dbReference>
<dbReference type="SUPFAM" id="SSF46785">
    <property type="entry name" value="Winged helix' DNA-binding domain"/>
    <property type="match status" value="1"/>
</dbReference>
<dbReference type="Gene3D" id="1.10.10.10">
    <property type="entry name" value="Winged helix-like DNA-binding domain superfamily/Winged helix DNA-binding domain"/>
    <property type="match status" value="1"/>
</dbReference>
<name>A0ABN2TS42_9ACTN</name>